<dbReference type="AlphaFoldDB" id="A0A8S3SEW7"/>
<organism evidence="2 3">
    <name type="scientific">Mytilus edulis</name>
    <name type="common">Blue mussel</name>
    <dbReference type="NCBI Taxonomy" id="6550"/>
    <lineage>
        <taxon>Eukaryota</taxon>
        <taxon>Metazoa</taxon>
        <taxon>Spiralia</taxon>
        <taxon>Lophotrochozoa</taxon>
        <taxon>Mollusca</taxon>
        <taxon>Bivalvia</taxon>
        <taxon>Autobranchia</taxon>
        <taxon>Pteriomorphia</taxon>
        <taxon>Mytilida</taxon>
        <taxon>Mytiloidea</taxon>
        <taxon>Mytilidae</taxon>
        <taxon>Mytilinae</taxon>
        <taxon>Mytilus</taxon>
    </lineage>
</organism>
<evidence type="ECO:0000313" key="3">
    <source>
        <dbReference type="Proteomes" id="UP000683360"/>
    </source>
</evidence>
<dbReference type="InterPro" id="IPR006580">
    <property type="entry name" value="Znf_TTF"/>
</dbReference>
<evidence type="ECO:0000259" key="1">
    <source>
        <dbReference type="SMART" id="SM00597"/>
    </source>
</evidence>
<protein>
    <recommendedName>
        <fullName evidence="1">TTF-type domain-containing protein</fullName>
    </recommendedName>
</protein>
<dbReference type="OrthoDB" id="6140635at2759"/>
<sequence length="176" mass="20339">MGDNDNIDLQLITPIDEHQKPNQPKNFNFPKRPFGKKSIEYRSFKPVWFEKFQWIHYNENEDKAYCHPCQIASRRRLIKSSKASQAFISTGFSNWNDAHRCFGKHEQSECHLEALQKLNVDKSSTDIGLAMVKQIGDVRENNRSCLMTILSNLQFLSRQGLPFRGSSDDSDSILSN</sequence>
<dbReference type="PANTHER" id="PTHR45749:SF21">
    <property type="entry name" value="DUF4371 DOMAIN-CONTAINING PROTEIN"/>
    <property type="match status" value="1"/>
</dbReference>
<proteinExistence type="predicted"/>
<name>A0A8S3SEW7_MYTED</name>
<dbReference type="Proteomes" id="UP000683360">
    <property type="component" value="Unassembled WGS sequence"/>
</dbReference>
<dbReference type="PANTHER" id="PTHR45749">
    <property type="match status" value="1"/>
</dbReference>
<evidence type="ECO:0000313" key="2">
    <source>
        <dbReference type="EMBL" id="CAG2218221.1"/>
    </source>
</evidence>
<comment type="caution">
    <text evidence="2">The sequence shown here is derived from an EMBL/GenBank/DDBJ whole genome shotgun (WGS) entry which is preliminary data.</text>
</comment>
<gene>
    <name evidence="2" type="ORF">MEDL_31863</name>
</gene>
<feature type="domain" description="TTF-type" evidence="1">
    <location>
        <begin position="40"/>
        <end position="125"/>
    </location>
</feature>
<dbReference type="SMART" id="SM00597">
    <property type="entry name" value="ZnF_TTF"/>
    <property type="match status" value="1"/>
</dbReference>
<accession>A0A8S3SEW7</accession>
<keyword evidence="3" id="KW-1185">Reference proteome</keyword>
<reference evidence="2" key="1">
    <citation type="submission" date="2021-03" db="EMBL/GenBank/DDBJ databases">
        <authorList>
            <person name="Bekaert M."/>
        </authorList>
    </citation>
    <scope>NUCLEOTIDE SEQUENCE</scope>
</reference>
<dbReference type="EMBL" id="CAJPWZ010001593">
    <property type="protein sequence ID" value="CAG2218221.1"/>
    <property type="molecule type" value="Genomic_DNA"/>
</dbReference>